<feature type="compositionally biased region" description="Basic residues" evidence="9">
    <location>
        <begin position="748"/>
        <end position="762"/>
    </location>
</feature>
<dbReference type="GO" id="GO:0000463">
    <property type="term" value="P:maturation of LSU-rRNA from tricistronic rRNA transcript (SSU-rRNA, 5.8S rRNA, LSU-rRNA)"/>
    <property type="evidence" value="ECO:0007669"/>
    <property type="project" value="TreeGrafter"/>
</dbReference>
<dbReference type="InterPro" id="IPR024576">
    <property type="entry name" value="rRNA_MeTfrase_Spb1_DUF3381"/>
</dbReference>
<keyword evidence="5 8" id="KW-0808">Transferase</keyword>
<dbReference type="GO" id="GO:0008650">
    <property type="term" value="F:rRNA (uridine-2'-O-)-methyltransferase activity"/>
    <property type="evidence" value="ECO:0007669"/>
    <property type="project" value="TreeGrafter"/>
</dbReference>
<dbReference type="SUPFAM" id="SSF53335">
    <property type="entry name" value="S-adenosyl-L-methionine-dependent methyltransferases"/>
    <property type="match status" value="1"/>
</dbReference>
<dbReference type="InterPro" id="IPR015507">
    <property type="entry name" value="rRNA-MeTfrase_E"/>
</dbReference>
<dbReference type="PANTHER" id="PTHR10920:SF13">
    <property type="entry name" value="PRE-RRNA 2'-O-RIBOSE RNA METHYLTRANSFERASE FTSJ3"/>
    <property type="match status" value="1"/>
</dbReference>
<feature type="domain" description="Ribosomal RNA methyltransferase FtsJ" evidence="10">
    <location>
        <begin position="24"/>
        <end position="201"/>
    </location>
</feature>
<dbReference type="Pfam" id="PF11861">
    <property type="entry name" value="DUF3381"/>
    <property type="match status" value="1"/>
</dbReference>
<reference evidence="13 14" key="1">
    <citation type="journal article" date="2023" name="BMC Biol.">
        <title>The compact genome of the sponge Oopsacas minuta (Hexactinellida) is lacking key metazoan core genes.</title>
        <authorList>
            <person name="Santini S."/>
            <person name="Schenkelaars Q."/>
            <person name="Jourda C."/>
            <person name="Duchesne M."/>
            <person name="Belahbib H."/>
            <person name="Rocher C."/>
            <person name="Selva M."/>
            <person name="Riesgo A."/>
            <person name="Vervoort M."/>
            <person name="Leys S.P."/>
            <person name="Kodjabachian L."/>
            <person name="Le Bivic A."/>
            <person name="Borchiellini C."/>
            <person name="Claverie J.M."/>
            <person name="Renard E."/>
        </authorList>
    </citation>
    <scope>NUCLEOTIDE SEQUENCE [LARGE SCALE GENOMIC DNA]</scope>
    <source>
        <strain evidence="13">SPO-2</strain>
    </source>
</reference>
<evidence type="ECO:0000256" key="4">
    <source>
        <dbReference type="ARBA" id="ARBA00022603"/>
    </source>
</evidence>
<evidence type="ECO:0000313" key="13">
    <source>
        <dbReference type="EMBL" id="KAI6656287.1"/>
    </source>
</evidence>
<dbReference type="InterPro" id="IPR029063">
    <property type="entry name" value="SAM-dependent_MTases_sf"/>
</dbReference>
<comment type="caution">
    <text evidence="13">The sequence shown here is derived from an EMBL/GenBank/DDBJ whole genome shotgun (WGS) entry which is preliminary data.</text>
</comment>
<dbReference type="InterPro" id="IPR050082">
    <property type="entry name" value="RNA_methyltr_RlmE"/>
</dbReference>
<keyword evidence="2 8" id="KW-0690">Ribosome biogenesis</keyword>
<dbReference type="GO" id="GO:0016435">
    <property type="term" value="F:rRNA (guanine) methyltransferase activity"/>
    <property type="evidence" value="ECO:0007669"/>
    <property type="project" value="TreeGrafter"/>
</dbReference>
<evidence type="ECO:0000256" key="6">
    <source>
        <dbReference type="ARBA" id="ARBA00022691"/>
    </source>
</evidence>
<keyword evidence="4 8" id="KW-0489">Methyltransferase</keyword>
<organism evidence="13 14">
    <name type="scientific">Oopsacas minuta</name>
    <dbReference type="NCBI Taxonomy" id="111878"/>
    <lineage>
        <taxon>Eukaryota</taxon>
        <taxon>Metazoa</taxon>
        <taxon>Porifera</taxon>
        <taxon>Hexactinellida</taxon>
        <taxon>Hexasterophora</taxon>
        <taxon>Lyssacinosida</taxon>
        <taxon>Leucopsacidae</taxon>
        <taxon>Oopsacas</taxon>
    </lineage>
</organism>
<dbReference type="GO" id="GO:0030687">
    <property type="term" value="C:preribosome, large subunit precursor"/>
    <property type="evidence" value="ECO:0007669"/>
    <property type="project" value="TreeGrafter"/>
</dbReference>
<evidence type="ECO:0000256" key="2">
    <source>
        <dbReference type="ARBA" id="ARBA00022517"/>
    </source>
</evidence>
<evidence type="ECO:0000313" key="14">
    <source>
        <dbReference type="Proteomes" id="UP001165289"/>
    </source>
</evidence>
<dbReference type="InterPro" id="IPR012920">
    <property type="entry name" value="rRNA_MeTfrase_SPB1-like_C"/>
</dbReference>
<dbReference type="EMBL" id="JAKMXF010000144">
    <property type="protein sequence ID" value="KAI6656287.1"/>
    <property type="molecule type" value="Genomic_DNA"/>
</dbReference>
<comment type="function">
    <text evidence="8">Probable methyltransferase involved in the maturation of rRNA and in the biogenesis of ribosomal subunits.</text>
</comment>
<gene>
    <name evidence="13" type="ORF">LOD99_1087</name>
</gene>
<feature type="binding site" evidence="8">
    <location>
        <position position="118"/>
    </location>
    <ligand>
        <name>S-adenosyl-L-methionine</name>
        <dbReference type="ChEBI" id="CHEBI:59789"/>
    </ligand>
</feature>
<feature type="binding site" evidence="8">
    <location>
        <position position="92"/>
    </location>
    <ligand>
        <name>S-adenosyl-L-methionine</name>
        <dbReference type="ChEBI" id="CHEBI:59789"/>
    </ligand>
</feature>
<keyword evidence="3 8" id="KW-0698">rRNA processing</keyword>
<keyword evidence="7 8" id="KW-0539">Nucleus</keyword>
<dbReference type="HAMAP" id="MF_01547">
    <property type="entry name" value="RNA_methyltr_E"/>
    <property type="match status" value="1"/>
</dbReference>
<dbReference type="Gene3D" id="3.40.50.150">
    <property type="entry name" value="Vaccinia Virus protein VP39"/>
    <property type="match status" value="1"/>
</dbReference>
<proteinExistence type="inferred from homology"/>
<evidence type="ECO:0000256" key="9">
    <source>
        <dbReference type="SAM" id="MobiDB-lite"/>
    </source>
</evidence>
<name>A0AAV7K4T9_9METZ</name>
<keyword evidence="6 8" id="KW-0949">S-adenosyl-L-methionine</keyword>
<dbReference type="HAMAP" id="MF_03163">
    <property type="entry name" value="RNA_methyltr_E_SPB1"/>
    <property type="match status" value="1"/>
</dbReference>
<accession>A0AAV7K4T9</accession>
<evidence type="ECO:0000256" key="8">
    <source>
        <dbReference type="HAMAP-Rule" id="MF_03163"/>
    </source>
</evidence>
<feature type="region of interest" description="Disordered" evidence="9">
    <location>
        <begin position="703"/>
        <end position="762"/>
    </location>
</feature>
<dbReference type="InterPro" id="IPR002877">
    <property type="entry name" value="RNA_MeTrfase_FtsJ_dom"/>
</dbReference>
<dbReference type="GO" id="GO:0000466">
    <property type="term" value="P:maturation of 5.8S rRNA from tricistronic rRNA transcript (SSU-rRNA, 5.8S rRNA, LSU-rRNA)"/>
    <property type="evidence" value="ECO:0007669"/>
    <property type="project" value="TreeGrafter"/>
</dbReference>
<feature type="domain" description="Ribosomal RNA methyltransferase SPB1-like C-terminal" evidence="11">
    <location>
        <begin position="545"/>
        <end position="747"/>
    </location>
</feature>
<dbReference type="AlphaFoldDB" id="A0AAV7K4T9"/>
<dbReference type="PANTHER" id="PTHR10920">
    <property type="entry name" value="RIBOSOMAL RNA METHYLTRANSFERASE"/>
    <property type="match status" value="1"/>
</dbReference>
<dbReference type="InterPro" id="IPR028589">
    <property type="entry name" value="SPB1-like"/>
</dbReference>
<dbReference type="FunFam" id="3.40.50.150:FF:000004">
    <property type="entry name" value="AdoMet-dependent rRNA methyltransferase SPB1"/>
    <property type="match status" value="1"/>
</dbReference>
<feature type="binding site" evidence="8">
    <location>
        <position position="56"/>
    </location>
    <ligand>
        <name>S-adenosyl-L-methionine</name>
        <dbReference type="ChEBI" id="CHEBI:59789"/>
    </ligand>
</feature>
<feature type="binding site" evidence="8">
    <location>
        <position position="58"/>
    </location>
    <ligand>
        <name>S-adenosyl-L-methionine</name>
        <dbReference type="ChEBI" id="CHEBI:59789"/>
    </ligand>
</feature>
<evidence type="ECO:0000259" key="10">
    <source>
        <dbReference type="Pfam" id="PF01728"/>
    </source>
</evidence>
<comment type="similarity">
    <text evidence="8">Belongs to the class I-like SAM-binding methyltransferase superfamily. RNA methyltransferase RlmE family. SPB1 subfamily.</text>
</comment>
<evidence type="ECO:0000256" key="7">
    <source>
        <dbReference type="ARBA" id="ARBA00023242"/>
    </source>
</evidence>
<dbReference type="Pfam" id="PF01728">
    <property type="entry name" value="FtsJ"/>
    <property type="match status" value="1"/>
</dbReference>
<dbReference type="EC" id="2.1.1.-" evidence="8"/>
<feature type="binding site" evidence="8">
    <location>
        <position position="76"/>
    </location>
    <ligand>
        <name>S-adenosyl-L-methionine</name>
        <dbReference type="ChEBI" id="CHEBI:59789"/>
    </ligand>
</feature>
<evidence type="ECO:0000256" key="1">
    <source>
        <dbReference type="ARBA" id="ARBA00004604"/>
    </source>
</evidence>
<evidence type="ECO:0000256" key="5">
    <source>
        <dbReference type="ARBA" id="ARBA00022679"/>
    </source>
</evidence>
<keyword evidence="14" id="KW-1185">Reference proteome</keyword>
<sequence>MGKKAKHGKQRRDKFYKLAKETGYRSRAAFKLLQLNRKFQFLECSNCLIDLCAAPGSWLQAAQQHMPISSSVVGVDLVPIAPIPGVKTFQCDITTEKCRSMLTKELGKGVKADVVLNDGAPNMGVAWEQDAYDQVSLCLKALGLACHFLRADGWFITKVFRSKDYSALLWVCQQLFHHVTATKPEASRLESAEIFIVCRGYLAPDSLDPKLLDPKYIFKETEVSQSKRLEKAPDVIKVSQLISGKKKRAEGYSDTSHPLVYHPVPLSEFVLSHNHLELLKEASSLEIDMDIFKKHPATTNEIITLFKDIQVLGRRELRILLKWRDTLRNFIDQSDSVETDPLSGSGTDVSEGESELKLINTELSREKRQKKKRERKVALKRKLKLAESMKMFPGGVQDMSHNDMPLFNINGITNEDQLQEMLDGDIEPPPEDTIETFKPPLSRCDWDMRDEEDLPDTFKSGTEPLEDTFSIDSSNDEAPILTESLGRNVSHSRGDKWFERDVFNQSEHRADRDEDIDLKNAVAQLKGVKNVSQQLTNGSVLPQQHNMDIDGYHSQSDSDESVTGTITGTKRLDPIGLALAEQMFLSKGSREDIIDGAYNRYTNRDEGLDIPDWFLDDEEKHSFRILPVTKQQVEYYNTRQKEIDNRPIKKIVEAKAKRKFKAAKKVEMARKILDNLPDTNDVTAQKEKIDKIKKLYKKAGQIKSRGKVSYVVSKKSDKGQGGRPKGVKGRYKRVDSRMKKDRRNAIKSQKKNSKNFRKYKNK</sequence>
<comment type="catalytic activity">
    <reaction evidence="8">
        <text>a ribonucleotide in rRNA + S-adenosyl-L-methionine = a 2'-O-methylribonucleotide in rRNA + S-adenosyl-L-homocysteine + H(+)</text>
        <dbReference type="Rhea" id="RHEA:48628"/>
        <dbReference type="Rhea" id="RHEA-COMP:12164"/>
        <dbReference type="Rhea" id="RHEA-COMP:12165"/>
        <dbReference type="ChEBI" id="CHEBI:15378"/>
        <dbReference type="ChEBI" id="CHEBI:57856"/>
        <dbReference type="ChEBI" id="CHEBI:59789"/>
        <dbReference type="ChEBI" id="CHEBI:90675"/>
        <dbReference type="ChEBI" id="CHEBI:90676"/>
    </reaction>
</comment>
<evidence type="ECO:0000259" key="11">
    <source>
        <dbReference type="Pfam" id="PF07780"/>
    </source>
</evidence>
<feature type="active site" description="Proton acceptor" evidence="8">
    <location>
        <position position="158"/>
    </location>
</feature>
<feature type="domain" description="DUF3381" evidence="12">
    <location>
        <begin position="245"/>
        <end position="387"/>
    </location>
</feature>
<evidence type="ECO:0000256" key="3">
    <source>
        <dbReference type="ARBA" id="ARBA00022552"/>
    </source>
</evidence>
<protein>
    <recommendedName>
        <fullName evidence="8">Putative rRNA methyltransferase</fullName>
        <ecNumber evidence="8">2.1.1.-</ecNumber>
    </recommendedName>
    <alternativeName>
        <fullName evidence="8">2'-O-ribose RNA methyltransferase SPB1 homolog</fullName>
    </alternativeName>
</protein>
<dbReference type="GO" id="GO:0005730">
    <property type="term" value="C:nucleolus"/>
    <property type="evidence" value="ECO:0007669"/>
    <property type="project" value="UniProtKB-SubCell"/>
</dbReference>
<dbReference type="Proteomes" id="UP001165289">
    <property type="component" value="Unassembled WGS sequence"/>
</dbReference>
<comment type="subcellular location">
    <subcellularLocation>
        <location evidence="1 8">Nucleus</location>
        <location evidence="1 8">Nucleolus</location>
    </subcellularLocation>
</comment>
<dbReference type="Pfam" id="PF07780">
    <property type="entry name" value="Spb1_C"/>
    <property type="match status" value="1"/>
</dbReference>
<evidence type="ECO:0000259" key="12">
    <source>
        <dbReference type="Pfam" id="PF11861"/>
    </source>
</evidence>